<sequence length="61" mass="6946">MKTKEIEIMGCINVPINTDTDYVIDKFIDFVEQNNLFFGGGYREIIDGHYVNEDGSLGENI</sequence>
<accession>J6HIZ8</accession>
<evidence type="ECO:0000313" key="2">
    <source>
        <dbReference type="Proteomes" id="UP000005244"/>
    </source>
</evidence>
<dbReference type="AlphaFoldDB" id="J6HIZ8"/>
<dbReference type="RefSeq" id="WP_009531045.1">
    <property type="nucleotide sequence ID" value="NZ_ALNK01000021.1"/>
</dbReference>
<comment type="caution">
    <text evidence="1">The sequence shown here is derived from an EMBL/GenBank/DDBJ whole genome shotgun (WGS) entry which is preliminary data.</text>
</comment>
<protein>
    <submittedName>
        <fullName evidence="1">Uncharacterized protein</fullName>
    </submittedName>
</protein>
<evidence type="ECO:0000313" key="1">
    <source>
        <dbReference type="EMBL" id="EJU22598.1"/>
    </source>
</evidence>
<organism evidence="1 2">
    <name type="scientific">Peptoanaerobacter stomatis</name>
    <dbReference type="NCBI Taxonomy" id="796937"/>
    <lineage>
        <taxon>Bacteria</taxon>
        <taxon>Bacillati</taxon>
        <taxon>Bacillota</taxon>
        <taxon>Clostridia</taxon>
        <taxon>Peptostreptococcales</taxon>
        <taxon>Filifactoraceae</taxon>
        <taxon>Peptoanaerobacter</taxon>
    </lineage>
</organism>
<dbReference type="EMBL" id="ALNK01000021">
    <property type="protein sequence ID" value="EJU22598.1"/>
    <property type="molecule type" value="Genomic_DNA"/>
</dbReference>
<name>J6HIZ8_9FIRM</name>
<proteinExistence type="predicted"/>
<reference evidence="1 2" key="1">
    <citation type="submission" date="2012-07" db="EMBL/GenBank/DDBJ databases">
        <authorList>
            <person name="Durkin A.S."/>
            <person name="McCorrison J."/>
            <person name="Torralba M."/>
            <person name="Gillis M."/>
            <person name="Methe B."/>
            <person name="Sutton G."/>
            <person name="Nelson K.E."/>
        </authorList>
    </citation>
    <scope>NUCLEOTIDE SEQUENCE [LARGE SCALE GENOMIC DNA]</scope>
    <source>
        <strain evidence="1 2">OBRC8</strain>
    </source>
</reference>
<keyword evidence="2" id="KW-1185">Reference proteome</keyword>
<dbReference type="Proteomes" id="UP000005244">
    <property type="component" value="Unassembled WGS sequence"/>
</dbReference>
<gene>
    <name evidence="1" type="ORF">HMPREF1143_1801</name>
</gene>